<dbReference type="GO" id="GO:0005524">
    <property type="term" value="F:ATP binding"/>
    <property type="evidence" value="ECO:0007669"/>
    <property type="project" value="UniProtKB-KW"/>
</dbReference>
<evidence type="ECO:0000256" key="7">
    <source>
        <dbReference type="ARBA" id="ARBA00022842"/>
    </source>
</evidence>
<gene>
    <name evidence="13" type="primary">acpS</name>
    <name evidence="14" type="synonym">nnrD</name>
    <name evidence="16" type="ORF">Y919_05665</name>
</gene>
<evidence type="ECO:0000256" key="12">
    <source>
        <dbReference type="ARBA" id="ARBA00023239"/>
    </source>
</evidence>
<dbReference type="PROSITE" id="PS01050">
    <property type="entry name" value="YJEF_C_2"/>
    <property type="match status" value="1"/>
</dbReference>
<dbReference type="EC" id="4.2.1.136" evidence="14"/>
<dbReference type="InterPro" id="IPR008278">
    <property type="entry name" value="4-PPantetheinyl_Trfase_dom"/>
</dbReference>
<keyword evidence="4 14" id="KW-0547">Nucleotide-binding</keyword>
<dbReference type="STRING" id="1156417.Y919_05665"/>
<keyword evidence="8 14" id="KW-0521">NADP</keyword>
<evidence type="ECO:0000256" key="9">
    <source>
        <dbReference type="ARBA" id="ARBA00023027"/>
    </source>
</evidence>
<dbReference type="InterPro" id="IPR037143">
    <property type="entry name" value="4-PPantetheinyl_Trfase_dom_sf"/>
</dbReference>
<organism evidence="16 17">
    <name type="scientific">Caloranaerobacter azorensis H53214</name>
    <dbReference type="NCBI Taxonomy" id="1156417"/>
    <lineage>
        <taxon>Bacteria</taxon>
        <taxon>Bacillati</taxon>
        <taxon>Bacillota</taxon>
        <taxon>Tissierellia</taxon>
        <taxon>Tissierellales</taxon>
        <taxon>Thermohalobacteraceae</taxon>
        <taxon>Caloranaerobacter</taxon>
    </lineage>
</organism>
<dbReference type="GO" id="GO:0000287">
    <property type="term" value="F:magnesium ion binding"/>
    <property type="evidence" value="ECO:0007669"/>
    <property type="project" value="UniProtKB-UniRule"/>
</dbReference>
<comment type="similarity">
    <text evidence="14">Belongs to the NnrD/CARKD family.</text>
</comment>
<dbReference type="InterPro" id="IPR004568">
    <property type="entry name" value="Ppantetheine-prot_Trfase_dom"/>
</dbReference>
<dbReference type="CDD" id="cd01171">
    <property type="entry name" value="YXKO-related"/>
    <property type="match status" value="1"/>
</dbReference>
<comment type="similarity">
    <text evidence="13">Belongs to the P-Pant transferase superfamily. AcpS family.</text>
</comment>
<evidence type="ECO:0000256" key="5">
    <source>
        <dbReference type="ARBA" id="ARBA00022832"/>
    </source>
</evidence>
<comment type="catalytic activity">
    <reaction evidence="14">
        <text>(6S)-NADHX + ADP = AMP + phosphate + NADH + H(+)</text>
        <dbReference type="Rhea" id="RHEA:32223"/>
        <dbReference type="ChEBI" id="CHEBI:15378"/>
        <dbReference type="ChEBI" id="CHEBI:43474"/>
        <dbReference type="ChEBI" id="CHEBI:57945"/>
        <dbReference type="ChEBI" id="CHEBI:64074"/>
        <dbReference type="ChEBI" id="CHEBI:456215"/>
        <dbReference type="ChEBI" id="CHEBI:456216"/>
        <dbReference type="EC" id="4.2.1.136"/>
    </reaction>
</comment>
<feature type="domain" description="YjeF C-terminal" evidence="15">
    <location>
        <begin position="143"/>
        <end position="426"/>
    </location>
</feature>
<dbReference type="HAMAP" id="MF_00101">
    <property type="entry name" value="AcpS"/>
    <property type="match status" value="1"/>
</dbReference>
<comment type="cofactor">
    <cofactor evidence="13">
        <name>Mg(2+)</name>
        <dbReference type="ChEBI" id="CHEBI:18420"/>
    </cofactor>
</comment>
<dbReference type="InterPro" id="IPR017953">
    <property type="entry name" value="Carbohydrate_kinase_pred_CS"/>
</dbReference>
<keyword evidence="12 14" id="KW-0456">Lyase</keyword>
<comment type="catalytic activity">
    <reaction evidence="13">
        <text>apo-[ACP] + CoA = holo-[ACP] + adenosine 3',5'-bisphosphate + H(+)</text>
        <dbReference type="Rhea" id="RHEA:12068"/>
        <dbReference type="Rhea" id="RHEA-COMP:9685"/>
        <dbReference type="Rhea" id="RHEA-COMP:9690"/>
        <dbReference type="ChEBI" id="CHEBI:15378"/>
        <dbReference type="ChEBI" id="CHEBI:29999"/>
        <dbReference type="ChEBI" id="CHEBI:57287"/>
        <dbReference type="ChEBI" id="CHEBI:58343"/>
        <dbReference type="ChEBI" id="CHEBI:64479"/>
        <dbReference type="EC" id="2.7.8.7"/>
    </reaction>
</comment>
<dbReference type="PROSITE" id="PS51383">
    <property type="entry name" value="YJEF_C_3"/>
    <property type="match status" value="1"/>
</dbReference>
<dbReference type="GO" id="GO:0008897">
    <property type="term" value="F:holo-[acyl-carrier-protein] synthase activity"/>
    <property type="evidence" value="ECO:0007669"/>
    <property type="project" value="UniProtKB-UniRule"/>
</dbReference>
<evidence type="ECO:0000259" key="15">
    <source>
        <dbReference type="PROSITE" id="PS51383"/>
    </source>
</evidence>
<feature type="binding site" evidence="14">
    <location>
        <begin position="337"/>
        <end position="341"/>
    </location>
    <ligand>
        <name>AMP</name>
        <dbReference type="ChEBI" id="CHEBI:456215"/>
    </ligand>
</feature>
<evidence type="ECO:0000256" key="6">
    <source>
        <dbReference type="ARBA" id="ARBA00022840"/>
    </source>
</evidence>
<dbReference type="PANTHER" id="PTHR12592">
    <property type="entry name" value="ATP-DEPENDENT (S)-NAD(P)H-HYDRATE DEHYDRATASE FAMILY MEMBER"/>
    <property type="match status" value="1"/>
</dbReference>
<dbReference type="SUPFAM" id="SSF53613">
    <property type="entry name" value="Ribokinase-like"/>
    <property type="match status" value="1"/>
</dbReference>
<protein>
    <recommendedName>
        <fullName evidence="13 14">Multifunctional fusion protein</fullName>
    </recommendedName>
    <domain>
        <recommendedName>
            <fullName evidence="13">Holo-[acyl-carrier-protein] synthase</fullName>
            <shortName evidence="13">Holo-ACP synthase</shortName>
            <ecNumber evidence="13">2.7.8.7</ecNumber>
        </recommendedName>
        <alternativeName>
            <fullName evidence="13">4'-phosphopantetheinyl transferase AcpS</fullName>
        </alternativeName>
    </domain>
    <domain>
        <recommendedName>
            <fullName evidence="14">ADP-dependent (S)-NAD(P)H-hydrate dehydratase</fullName>
            <ecNumber evidence="14">4.2.1.136</ecNumber>
        </recommendedName>
        <alternativeName>
            <fullName evidence="14">ADP-dependent NAD(P)HX dehydratase</fullName>
        </alternativeName>
    </domain>
</protein>
<evidence type="ECO:0000256" key="4">
    <source>
        <dbReference type="ARBA" id="ARBA00022741"/>
    </source>
</evidence>
<dbReference type="Pfam" id="PF01648">
    <property type="entry name" value="ACPS"/>
    <property type="match status" value="1"/>
</dbReference>
<comment type="catalytic activity">
    <reaction evidence="14">
        <text>(6S)-NADPHX + ADP = AMP + phosphate + NADPH + H(+)</text>
        <dbReference type="Rhea" id="RHEA:32235"/>
        <dbReference type="ChEBI" id="CHEBI:15378"/>
        <dbReference type="ChEBI" id="CHEBI:43474"/>
        <dbReference type="ChEBI" id="CHEBI:57783"/>
        <dbReference type="ChEBI" id="CHEBI:64076"/>
        <dbReference type="ChEBI" id="CHEBI:456215"/>
        <dbReference type="ChEBI" id="CHEBI:456216"/>
        <dbReference type="EC" id="4.2.1.136"/>
    </reaction>
</comment>
<dbReference type="EMBL" id="AZTB01000022">
    <property type="protein sequence ID" value="KGG80524.1"/>
    <property type="molecule type" value="Genomic_DNA"/>
</dbReference>
<keyword evidence="7 13" id="KW-0460">Magnesium</keyword>
<evidence type="ECO:0000256" key="8">
    <source>
        <dbReference type="ARBA" id="ARBA00022857"/>
    </source>
</evidence>
<evidence type="ECO:0000256" key="11">
    <source>
        <dbReference type="ARBA" id="ARBA00023160"/>
    </source>
</evidence>
<comment type="function">
    <text evidence="13">Transfers the 4'-phosphopantetheine moiety from coenzyme A to a Ser of acyl-carrier-protein.</text>
</comment>
<dbReference type="NCBIfam" id="TIGR00556">
    <property type="entry name" value="pantethn_trn"/>
    <property type="match status" value="1"/>
</dbReference>
<dbReference type="RefSeq" id="WP_035163160.1">
    <property type="nucleotide sequence ID" value="NZ_AZTB01000022.1"/>
</dbReference>
<dbReference type="Gene3D" id="3.90.470.20">
    <property type="entry name" value="4'-phosphopantetheinyl transferase domain"/>
    <property type="match status" value="1"/>
</dbReference>
<dbReference type="GO" id="GO:0052855">
    <property type="term" value="F:ADP-dependent NAD(P)H-hydrate dehydratase activity"/>
    <property type="evidence" value="ECO:0007669"/>
    <property type="project" value="UniProtKB-UniRule"/>
</dbReference>
<reference evidence="16 17" key="1">
    <citation type="submission" date="2013-12" db="EMBL/GenBank/DDBJ databases">
        <title>Draft genome sequence of Caloranaerobacter sp. H53214.</title>
        <authorList>
            <person name="Jiang L.J."/>
            <person name="Shao Z.Z."/>
            <person name="Long M.N."/>
        </authorList>
    </citation>
    <scope>NUCLEOTIDE SEQUENCE [LARGE SCALE GENOMIC DNA]</scope>
    <source>
        <strain evidence="16 17">H53214</strain>
    </source>
</reference>
<dbReference type="GO" id="GO:0005737">
    <property type="term" value="C:cytoplasm"/>
    <property type="evidence" value="ECO:0007669"/>
    <property type="project" value="UniProtKB-SubCell"/>
</dbReference>
<evidence type="ECO:0000313" key="16">
    <source>
        <dbReference type="EMBL" id="KGG80524.1"/>
    </source>
</evidence>
<feature type="binding site" evidence="14">
    <location>
        <position position="366"/>
    </location>
    <ligand>
        <name>AMP</name>
        <dbReference type="ChEBI" id="CHEBI:456215"/>
    </ligand>
</feature>
<keyword evidence="6 14" id="KW-0067">ATP-binding</keyword>
<dbReference type="PANTHER" id="PTHR12592:SF0">
    <property type="entry name" value="ATP-DEPENDENT (S)-NAD(P)H-HYDRATE DEHYDRATASE"/>
    <property type="match status" value="1"/>
</dbReference>
<proteinExistence type="inferred from homology"/>
<keyword evidence="3 13" id="KW-0479">Metal-binding</keyword>
<dbReference type="GO" id="GO:0052856">
    <property type="term" value="F:NAD(P)HX epimerase activity"/>
    <property type="evidence" value="ECO:0007669"/>
    <property type="project" value="TreeGrafter"/>
</dbReference>
<evidence type="ECO:0000256" key="14">
    <source>
        <dbReference type="HAMAP-Rule" id="MF_01965"/>
    </source>
</evidence>
<comment type="caution">
    <text evidence="16">The sequence shown here is derived from an EMBL/GenBank/DDBJ whole genome shotgun (WGS) entry which is preliminary data.</text>
</comment>
<feature type="binding site" evidence="13">
    <location>
        <position position="55"/>
    </location>
    <ligand>
        <name>Mg(2+)</name>
        <dbReference type="ChEBI" id="CHEBI:18420"/>
    </ligand>
</feature>
<evidence type="ECO:0000256" key="13">
    <source>
        <dbReference type="HAMAP-Rule" id="MF_00101"/>
    </source>
</evidence>
<dbReference type="GO" id="GO:0110051">
    <property type="term" value="P:metabolite repair"/>
    <property type="evidence" value="ECO:0007669"/>
    <property type="project" value="TreeGrafter"/>
</dbReference>
<evidence type="ECO:0000256" key="3">
    <source>
        <dbReference type="ARBA" id="ARBA00022723"/>
    </source>
</evidence>
<comment type="function">
    <text evidence="14">Catalyzes the dehydration of the S-form of NAD(P)HX at the expense of ADP, which is converted to AMP. Together with NAD(P)HX epimerase, which catalyzes the epimerization of the S- and R-forms, the enzyme allows the repair of both epimers of NAD(P)HX, a damaged form of NAD(P)H that is a result of enzymatic or heat-dependent hydration.</text>
</comment>
<dbReference type="NCBIfam" id="TIGR00196">
    <property type="entry name" value="yjeF_cterm"/>
    <property type="match status" value="1"/>
</dbReference>
<accession>A0A096CVJ0</accession>
<feature type="binding site" evidence="14">
    <location>
        <position position="178"/>
    </location>
    <ligand>
        <name>(6S)-NADPHX</name>
        <dbReference type="ChEBI" id="CHEBI:64076"/>
    </ligand>
</feature>
<keyword evidence="2 13" id="KW-0808">Transferase</keyword>
<dbReference type="Gene3D" id="3.40.1190.20">
    <property type="match status" value="1"/>
</dbReference>
<dbReference type="InterPro" id="IPR029056">
    <property type="entry name" value="Ribokinase-like"/>
</dbReference>
<feature type="binding site" evidence="14">
    <location>
        <position position="300"/>
    </location>
    <ligand>
        <name>(6S)-NADPHX</name>
        <dbReference type="ChEBI" id="CHEBI:64076"/>
    </ligand>
</feature>
<evidence type="ECO:0000256" key="2">
    <source>
        <dbReference type="ARBA" id="ARBA00022679"/>
    </source>
</evidence>
<keyword evidence="1 13" id="KW-0444">Lipid biosynthesis</keyword>
<keyword evidence="5 13" id="KW-0276">Fatty acid metabolism</keyword>
<dbReference type="NCBIfam" id="TIGR00516">
    <property type="entry name" value="acpS"/>
    <property type="match status" value="1"/>
</dbReference>
<comment type="subunit">
    <text evidence="14">Homotetramer.</text>
</comment>
<dbReference type="SUPFAM" id="SSF56214">
    <property type="entry name" value="4'-phosphopantetheinyl transferase"/>
    <property type="match status" value="1"/>
</dbReference>
<dbReference type="AlphaFoldDB" id="A0A096CVJ0"/>
<dbReference type="GO" id="GO:0006633">
    <property type="term" value="P:fatty acid biosynthetic process"/>
    <property type="evidence" value="ECO:0007669"/>
    <property type="project" value="UniProtKB-UniRule"/>
</dbReference>
<comment type="subcellular location">
    <subcellularLocation>
        <location evidence="13">Cytoplasm</location>
    </subcellularLocation>
</comment>
<dbReference type="Proteomes" id="UP000029622">
    <property type="component" value="Unassembled WGS sequence"/>
</dbReference>
<feature type="binding site" evidence="14">
    <location>
        <position position="367"/>
    </location>
    <ligand>
        <name>(6S)-NADPHX</name>
        <dbReference type="ChEBI" id="CHEBI:64076"/>
    </ligand>
</feature>
<dbReference type="InterPro" id="IPR002582">
    <property type="entry name" value="ACPS"/>
</dbReference>
<name>A0A096CVJ0_9FIRM</name>
<keyword evidence="13" id="KW-0963">Cytoplasm</keyword>
<evidence type="ECO:0000256" key="10">
    <source>
        <dbReference type="ARBA" id="ARBA00023098"/>
    </source>
</evidence>
<dbReference type="Pfam" id="PF01256">
    <property type="entry name" value="Carb_kinase"/>
    <property type="match status" value="1"/>
</dbReference>
<keyword evidence="11 13" id="KW-0275">Fatty acid biosynthesis</keyword>
<dbReference type="GO" id="GO:0046496">
    <property type="term" value="P:nicotinamide nucleotide metabolic process"/>
    <property type="evidence" value="ECO:0007669"/>
    <property type="project" value="UniProtKB-UniRule"/>
</dbReference>
<dbReference type="HAMAP" id="MF_01965">
    <property type="entry name" value="NADHX_dehydratase"/>
    <property type="match status" value="1"/>
</dbReference>
<evidence type="ECO:0000256" key="1">
    <source>
        <dbReference type="ARBA" id="ARBA00022516"/>
    </source>
</evidence>
<keyword evidence="10 13" id="KW-0443">Lipid metabolism</keyword>
<feature type="binding site" evidence="14">
    <location>
        <position position="249"/>
    </location>
    <ligand>
        <name>(6S)-NADPHX</name>
        <dbReference type="ChEBI" id="CHEBI:64076"/>
    </ligand>
</feature>
<dbReference type="InterPro" id="IPR000631">
    <property type="entry name" value="CARKD"/>
</dbReference>
<keyword evidence="9 14" id="KW-0520">NAD</keyword>
<feature type="binding site" evidence="13">
    <location>
        <position position="8"/>
    </location>
    <ligand>
        <name>Mg(2+)</name>
        <dbReference type="ChEBI" id="CHEBI:18420"/>
    </ligand>
</feature>
<sequence>MIKGSGIDIIEIDRIKKAVENEKFIKRIFCEEEIEYFLKRNMNIRTIAGMFAGKEAVSKALGQGIRNYKWTDIKILHDNLGRPFVVLSGNAENVSRKLGIENIQLSISHCDTYATAFAVAEGNEEYRETVKTEEGIKNGITINKNIVSNIIPKRKIDSHKGTYGRVGIIAGSLGMTGAAYLTSTSCLRSGSGLVYLFTPKSLNKILEIKTTEVITIPVEDNNKGHFCIEELEYILKNIEKMDVLAVGPGLGVDSERTELVKQILLNYKKAVVLDADGINCLVNNTEVFKQRKARTVITPHPGELARLLGISIEEIESDRVRYARFTSKKFGVITVLKGANTVVSSEEGKIYINTTGNPGMATAGSGDVLTGIITSFIGQGIECLDAAVAGVYIHGLSGDLAKYDKGEYGLIATDILEHIPYSIKSLN</sequence>
<dbReference type="EC" id="2.7.8.7" evidence="13"/>
<evidence type="ECO:0000313" key="17">
    <source>
        <dbReference type="Proteomes" id="UP000029622"/>
    </source>
</evidence>